<accession>A0A564Y253</accession>
<dbReference type="Proteomes" id="UP000321570">
    <property type="component" value="Unassembled WGS sequence"/>
</dbReference>
<protein>
    <submittedName>
        <fullName evidence="1">Uncharacterized protein</fullName>
    </submittedName>
</protein>
<organism evidence="1 2">
    <name type="scientific">Hymenolepis diminuta</name>
    <name type="common">Rat tapeworm</name>
    <dbReference type="NCBI Taxonomy" id="6216"/>
    <lineage>
        <taxon>Eukaryota</taxon>
        <taxon>Metazoa</taxon>
        <taxon>Spiralia</taxon>
        <taxon>Lophotrochozoa</taxon>
        <taxon>Platyhelminthes</taxon>
        <taxon>Cestoda</taxon>
        <taxon>Eucestoda</taxon>
        <taxon>Cyclophyllidea</taxon>
        <taxon>Hymenolepididae</taxon>
        <taxon>Hymenolepis</taxon>
    </lineage>
</organism>
<evidence type="ECO:0000313" key="1">
    <source>
        <dbReference type="EMBL" id="VUZ41395.1"/>
    </source>
</evidence>
<gene>
    <name evidence="1" type="ORF">WMSIL1_LOCUS2164</name>
</gene>
<name>A0A564Y253_HYMDI</name>
<evidence type="ECO:0000313" key="2">
    <source>
        <dbReference type="Proteomes" id="UP000321570"/>
    </source>
</evidence>
<reference evidence="1 2" key="1">
    <citation type="submission" date="2019-07" db="EMBL/GenBank/DDBJ databases">
        <authorList>
            <person name="Jastrzebski P J."/>
            <person name="Paukszto L."/>
            <person name="Jastrzebski P J."/>
        </authorList>
    </citation>
    <scope>NUCLEOTIDE SEQUENCE [LARGE SCALE GENOMIC DNA]</scope>
    <source>
        <strain evidence="1 2">WMS-il1</strain>
    </source>
</reference>
<dbReference type="EMBL" id="CABIJS010000055">
    <property type="protein sequence ID" value="VUZ41395.1"/>
    <property type="molecule type" value="Genomic_DNA"/>
</dbReference>
<sequence length="143" mass="16082">SELTSAEDVGLVQPTTKCCKKVPLKSLPHNCTGAGLTSGQVCKKNDDTIAKIELNSQLSKLKNSKLSHTKSWLEQIDMDMKRDNLLRGQPHIHLKIKWKIFPLIKAFPKNYTDEIYIQIPNGDGLSVRIRLNKPTKGMGIKFL</sequence>
<proteinExistence type="predicted"/>
<dbReference type="AlphaFoldDB" id="A0A564Y253"/>
<feature type="non-terminal residue" evidence="1">
    <location>
        <position position="1"/>
    </location>
</feature>
<keyword evidence="2" id="KW-1185">Reference proteome</keyword>